<evidence type="ECO:0000313" key="3">
    <source>
        <dbReference type="EMBL" id="ADV28551.1"/>
    </source>
</evidence>
<feature type="transmembrane region" description="Helical" evidence="1">
    <location>
        <begin position="234"/>
        <end position="265"/>
    </location>
</feature>
<dbReference type="AlphaFoldDB" id="E6WWK2"/>
<feature type="transmembrane region" description="Helical" evidence="1">
    <location>
        <begin position="163"/>
        <end position="183"/>
    </location>
</feature>
<evidence type="ECO:0000256" key="1">
    <source>
        <dbReference type="SAM" id="Phobius"/>
    </source>
</evidence>
<dbReference type="Pfam" id="PF02517">
    <property type="entry name" value="Rce1-like"/>
    <property type="match status" value="1"/>
</dbReference>
<dbReference type="EMBL" id="CP002446">
    <property type="protein sequence ID" value="ADV28551.1"/>
    <property type="molecule type" value="Genomic_DNA"/>
</dbReference>
<proteinExistence type="predicted"/>
<feature type="domain" description="CAAX prenyl protease 2/Lysostaphin resistance protein A-like" evidence="2">
    <location>
        <begin position="201"/>
        <end position="285"/>
    </location>
</feature>
<dbReference type="STRING" id="743721.Psesu_2724"/>
<feature type="transmembrane region" description="Helical" evidence="1">
    <location>
        <begin position="277"/>
        <end position="293"/>
    </location>
</feature>
<keyword evidence="1" id="KW-1133">Transmembrane helix</keyword>
<dbReference type="GO" id="GO:0080120">
    <property type="term" value="P:CAAX-box protein maturation"/>
    <property type="evidence" value="ECO:0007669"/>
    <property type="project" value="UniProtKB-ARBA"/>
</dbReference>
<dbReference type="InterPro" id="IPR003675">
    <property type="entry name" value="Rce1/LyrA-like_dom"/>
</dbReference>
<dbReference type="Proteomes" id="UP000008632">
    <property type="component" value="Chromosome"/>
</dbReference>
<accession>E6WWK2</accession>
<gene>
    <name evidence="3" type="ordered locus">Psesu_2724</name>
</gene>
<dbReference type="KEGG" id="psu:Psesu_2724"/>
<sequence>MRLAPCIELLFSTTLLCIASKYASASSAQAQPSRLARRKATLLATERDQAGATSRRSPTGHWRRVRLLFPALLSATSRIPKGEFCGEGASCPFPHGDRMAGPDIHSWKLVASGFLVTLIGGLGLWLSEAIELAWGKPVCEGTLALVLLWLYPEKESRRWSISLVIWLVVAAIGLAAFWVAAVAWGRTKFLDVSQLSITAVAVTLVGAVVTAPIYEEKVVRGLLLDGLSRLTNGLTAAVLVSLVFGFVHAGPLFWPVVFSLALCMLALKWRVSTLQRALVHGIVNLLVLLWYGTKGYGLFL</sequence>
<keyword evidence="4" id="KW-1185">Reference proteome</keyword>
<evidence type="ECO:0000313" key="4">
    <source>
        <dbReference type="Proteomes" id="UP000008632"/>
    </source>
</evidence>
<dbReference type="GO" id="GO:0004175">
    <property type="term" value="F:endopeptidase activity"/>
    <property type="evidence" value="ECO:0007669"/>
    <property type="project" value="UniProtKB-ARBA"/>
</dbReference>
<keyword evidence="1" id="KW-0812">Transmembrane</keyword>
<feature type="transmembrane region" description="Helical" evidence="1">
    <location>
        <begin position="107"/>
        <end position="126"/>
    </location>
</feature>
<dbReference type="eggNOG" id="COG1266">
    <property type="taxonomic scope" value="Bacteria"/>
</dbReference>
<evidence type="ECO:0000259" key="2">
    <source>
        <dbReference type="Pfam" id="PF02517"/>
    </source>
</evidence>
<organism evidence="3 4">
    <name type="scientific">Pseudoxanthomonas suwonensis (strain 11-1)</name>
    <dbReference type="NCBI Taxonomy" id="743721"/>
    <lineage>
        <taxon>Bacteria</taxon>
        <taxon>Pseudomonadati</taxon>
        <taxon>Pseudomonadota</taxon>
        <taxon>Gammaproteobacteria</taxon>
        <taxon>Lysobacterales</taxon>
        <taxon>Lysobacteraceae</taxon>
        <taxon>Pseudoxanthomonas</taxon>
    </lineage>
</organism>
<reference evidence="3 4" key="1">
    <citation type="submission" date="2011-01" db="EMBL/GenBank/DDBJ databases">
        <title>Complete sequence of Pseudoxanthomonas suwonensis 11-1.</title>
        <authorList>
            <consortium name="US DOE Joint Genome Institute"/>
            <person name="Lucas S."/>
            <person name="Copeland A."/>
            <person name="Lapidus A."/>
            <person name="Cheng J.-F."/>
            <person name="Goodwin L."/>
            <person name="Pitluck S."/>
            <person name="Teshima H."/>
            <person name="Detter J.C."/>
            <person name="Han C."/>
            <person name="Tapia R."/>
            <person name="Land M."/>
            <person name="Hauser L."/>
            <person name="Kyrpides N."/>
            <person name="Ivanova N."/>
            <person name="Ovchinnikova G."/>
            <person name="Siebers A.K."/>
            <person name="Allgaier M."/>
            <person name="Thelen M.P."/>
            <person name="Hugenholtz P."/>
            <person name="Gladden J."/>
            <person name="Woyke T."/>
        </authorList>
    </citation>
    <scope>NUCLEOTIDE SEQUENCE [LARGE SCALE GENOMIC DNA]</scope>
    <source>
        <strain evidence="4">11-1</strain>
    </source>
</reference>
<name>E6WWK2_PSEUU</name>
<protein>
    <submittedName>
        <fullName evidence="3">Abortive infection protein</fullName>
    </submittedName>
</protein>
<dbReference type="OrthoDB" id="6054336at2"/>
<dbReference type="HOGENOM" id="CLU_927090_0_0_6"/>
<feature type="transmembrane region" description="Helical" evidence="1">
    <location>
        <begin position="195"/>
        <end position="214"/>
    </location>
</feature>
<keyword evidence="1" id="KW-0472">Membrane</keyword>